<sequence length="4986" mass="555394">MPLPELTPEQLEQLNAISGLGKTRKRKDAPSGDNLPDVAPADLMQTALQQDDNAGFEPFSLPERTPDMDNEVYEGLIKESLQQQLGAIYDRARQRADANRTKMLAPFDEAIEADIPAWKKAFIAQAKSSTLRSPSGLGGDDTYLMQATERALKLLNQKTVKDKQAGDKSSGIAREVFDWGTLGDLATMGFGELGENIAITRALKKAAKGEHLTPTERDMIDLLRYGELINQYTAQRGGPTTGAKVGSGIAASLPYMAGFGATSKIGSSGANTLGKMLLKKEAKTLLGKGLRKLGEYTASAAVMTPLQAGTYSNYHERAQGQYEVKDNGEVVEHLEPQYNLMYKAAADSFTDVFTEHIGGELGAGVKKVLGWPVEQIGRRLGIKLSLDRFLPGYTRSKYLTDFRNRTLWNGPVDEWLEEVAGGVMSPLLTGEHERWKENLSGENLWTTFLTTSLMGAGFSALELPNVASYAHKNHVLKTQEKKALSSIENETLRAQVFEAMQKPTMAEQSQALAAIDWQAANINQIDAAHAADYTRFHIERQILDGMELGDTQGKQIQQTAQTANAWAYRGVDGKSPTEDIITGQRADGKAYVVLSGNLDTEGPDGTLFVLDTETGTPTQIDRAEFESFASTPVAEFSAEQLQISEQQAAAEHQKRQQRQDMEIGTEAGIDPDEVVRVVAPEAPQYTNGDEVVTTDGVRGRITGKHGSSYVLQLDDGQFVSAPLHTIKGPASQIQETDPTEAAIPLGNNDTNSGQADIMPTDVTPQEDVAARLAETMQAAVGKDEAPRAIQRMIDGTTDANQVQIYSAALERLQNKSKGMPRSTQSPVAEGPAAAVPARNPRPDIPKFKRETPTPYAKPAAELGDYLSIEDVILRDVASGLKFAWKDNGQRRGLARELGFSGSESERRSRVGILSPDGMTPDQYAERLYFQYGAGNNEGNGYRWDMDDMTIKDAVLDVLSRIHSPRQAYMAAAQLHQIEPHPYDDMTGEEYEQMQEHEARVAQMQDELLYDSAFVEWAGQTTPEQWAEIDNLFTEGTDNFAENANFEALAAKPAPTTEQTPKTTSNDNNSQRTEQPAPAADGESSSDVGRGERSDPRTGDDADFGQPESEPRAVRHGRGLDAISGDLTDEERKVAEDAAASTDATVEQLRAALKRKQAQYTREKQSIGSAYNEDNQTILFEQPQNTAEGNLFDVPRDFSQQVVETILKPLQAEIDNLQETIFKVEASKGKIIADAIAAHRAQQRLSFNDTPQAAPQAPVGPKSTDAEFTPAVRTEYNQYLTHAIKTFPDKVFSILHNDLIKAGFVRDVRRLAKKDATAAIKLVAEVNAAAEKYAGKQVLTSRHSIFAELEKMQAAQASASMKATSPSTEQSSIFKPTEHTRHSKTGAELYSVKLADRVERAIFDDLKKRAKAHDGYYSSYTRSFLFNTSEDAEAFRAEQKRPDMQATPAPLNDMPAAPETYTGNNAGHLVPAVSAEKKSDTEYNAAEKPTEYGAQNKLVTSERYEELKRQMRAKLGQLNTGFDPEILAIGTQMAAFHVEAGARRFADYARRMLADLGEAIRPYLKPTYVGALHMPGMEEYTAQMDTYSDVMHFDLDSLDKPQSAAGQGAAPSPAIVPEADTQRRLAGRYDTTGTTEKDIHETGNLRPEKKFRKDLTQFSKELVKALGWEHKTDKKGKTLYAETNIAPAGGDGSITLLPADSEYGIYINIPVHPSGYIASSDYTDDLVIEDILGAGSPILYRVCTTTKSYLLDAPNRYAPADITVGEMAELAKNELNSYIRRKNAPEPTTPDASDGTKPNNHENPANNTDRMGPDSPLGNGRIPAGDASAYVPRGTEGVGNVDRGNRRQSVGLEESGAGERERPAVSRRTVPGTSETGLLSGGTRANHDQRGTDGRDRRRSGKNSRNHVIERGRDIAPHGEVSKIKANLSAIRLVKQLEAEEREATADEKAVLEQFTGWGGLSSVFKGGNSYFNELQELLTPEEYEAARASTTTSFYTPPEIVSSVWDMIERLGFAGGSVLEPSAGIGHFFGLMPAALSAKSNLAGVEIDEISGRILRALYPDATVRVEGFEQQRIPNNRYDLIVTNVPFGAIKVHDTFDKDLSAKFDIHDYFIAKSVRKLKPGGLGVFITATSTLDRSTALRNWVVADGNADFIGAVRLNTATFKQAAGTETSADIIIIRKRDEAGQSSYAANMQTTVLEREAPYIKYVKNDKGRFTSEDATARMVYNKYYFDHPEFMAGQMRFGFESGVEIRPTEQRCIPVVAIDQNQVIKQFIASLPTDLYSVTPSVPEQTRTMIAPDGTKEGALTLIDGKPHIVQFGSAIPVDWNRQNVKGRSKTVVLKEYLELKKTIYDLLDAENKDLPNIERLRAELNNLYTKFTHRYGTLSKNTSLTFLRDDVDYPAIAAIENVEESNNPGEKKRFTITKSDIFSRRVIEPVRQPKAENEKDAIALSLYHRGRLDLPYIAELLHKSQEDVQDAMLTQELAYINPVTGLVEERSEYLSGNVRDKLLQAEQANENGLFNANIRALSKIIPLDVPLPQIKISLGSTWVPTELYERFFHEKFNVEAKITKTAANKYIARITNKGNTVDASMGVADAPGSRLALDRMNKTQTYLSKKEWDSLTNKEKKVKDPEAMAQAAIKQTELDEAFEQWCKQQDEATTDKLTEIYNTAFNSIVERQIDVSTFDYFPNAAHTKKPREHQKIGVMRGLQGPTLLAHEVGTGKTITLISTAMEMRRLGIAHKPCIVVQRSTYEQFVNEIKSLYPAARVLVPSAKDLTASQRQQLFAKIAYNDWDIVVLYHGYLDAIPDDPIRVNQYIDGLIEEKVEQLKEVEASNPDNAKRLAYGIKKEIEGLEKKKVGSEKSIKEEEKVKSNARAQAQRLLDRRTDETMTFEQLGIDALLVDEAHAYKKLGFTTDLQNIKGIDPAASQRAQSLRLKSTYILENNSGKNVVLATGTPISNTMAEMWTFMRYLLPQNVLQEYNIDTFDAFASNFGSIEESAEFGTNGKFKVAQRFASYSNMPELLAIWQQIAHVVLTEDVSSLREGVGTPRLDGGKPTDIMLDQTPALRKVMRSIRDTLERFDAMPAKQKRENSHIPLVMFGLAKRAAIDVRLINPDLPDEPGSKVNNAVREILADLKSTDHYKGTAAIFCDSYQSRDRRFNVFEDIKRKFIAAGITAEQIAIIHDYNTDEQKARLFRRVNNGDVRIVMGTTEKLGIGVNMQERLHLLVNLDVPIRPMDYMQRVGRIIRQGNSHLKMDLPVRILRLGVKQTLDVTGYQRLKIKEAFIRQVMKGDISSRTLEEPDAESSDSTNFGQMMASLSGSQAALALSLAQNNLRKLRNARDYHYQHQAYVTRNLKWLQNILDTTPGVIATLEKQGNEFRKIFPDNTIVSVEYGSQKAENGDYEKLFAPLNKRIEAEADALRKTPERDHAELKTTIRINGKTFDIKIGLKKTWALSNEKDVRIFRGISYVCEEAPEIKGDAGAKISNVLEQVAYTISGKWYIQEIESRQLGLETAKQDYERLQAQVSGAFPKQAELEATEARIAELEAQMAAELAEIEAQQKADTDEEAIDIDPDELLDDAAGDSIRFRDGSSWFDPERPASDNTIAHAATRLAKKLNTPVEIVADLTHITDNDPLALRRKRRAKGYYDPTTGRVVIVMPNITTRADAEATVLHEIVGHMGLRSLLGERFGLFLDNVHKSLDETGVRAVADMMAQEQKQRSGKLTAVEARRLATEEYLARLAEGNITPSRFARIIGRIRSMLREALRLPLRISDRDIAYMLWLSKHRRMTAKTAGAAVTEAATAHRIRQQLYSVPGDTRYRVIFDDAIPENIERYAVEQYVKERHIIGTLFENEHVANDFALRAYALIDDMGRTIIDHMGPDRLKSMRKYLALFDLQKLTDKDSYRRVIDELVATLPSATKQEIMRTMSRHLQFVMSDKYRSPLRRRTMASERPLPENFKYAGEFVEELLKQKRKQPEMAPSGNIEPTVIYDKQSWKNRQYTRLIDSTLPVQQLQEVIKQRGGQIDDLTDLHKHLNHLSSVTKTAIDKYTKEYLDPILDCIVGISKQTGMTEDNIIDYITAESSLERHASGIAALSEDQRDPWNDKYARKLVADFRRRAGDEQTQQLWQAINAANDRVLDILVEDGMLAPEHRKLIKGHGWAYYVPLCDYDYNFEDSEGNPQAFDATEIYDFMDEIRGPRPLRQVLHEAEGRTNKPRNPVAQMVNIGIGAIIAAKTNRARQAALRLAQNNSRGSDDLFRVDKVWLAKGLGNRWVTTTINPSVEDIEISQAARKEIARLKKELDAALNAHDDELAVYLENRIDETERLNIVRPAEADSRFENEGHMGQSIERQRNIECFVNGIRYMVTFADPAVANAINQYNRLTIPKWLDDTVGNATRWLAQAFTSRNPAFVAANFLRDVQHAALIHGIDPGGDLRGFMRNIPPSMATITRNVRGKSAPLKVAELGRLDILNTADRKMLIEQYGPERVMDALYEYFRDNGGETGFVHSKDVAEAEKEIKRYVAFRTGRVAELAKAAQPSERPGIWLSYAAQKSGAKAIATGLENASKVAENTSRFATFLASLDQGKSLLVAIDEAKNVTVNFNRRGTATRPLGMFYVFFNASVQGAAQIARVAFKNRKRFAKVVASLAAAGFLDSLLLDFFLAGSGDDGRDLVVSEYEKRNHLIIPYMGKNGFLKIPLPQGFRAFYGIGSLLHDLYRGKVRAEDAARTMLTLLYEDFSPVASPSPKGDATRVLIPTALTPWYDIWYAGEDAFGYPVGRRSYGTTNNYPLSEMGLKNVNKAIYYLCRGINRLGGGDENTPAGQRKNGEIDPLLRGIFEWNPSHVEHVLTYYGGGMGKFAKDMVHTTQAILTPGEEISSRDLPILNRFYGTARPENPAGSYYNLKDCLTNIAAKYKRLGPALDRQDPEVQRNLQRITIFKAHQTAVNKLRKILSDTRPNTPEYDRLREELNETMVKTLNEDENVTEY</sequence>
<dbReference type="InterPro" id="IPR040561">
    <property type="entry name" value="LPD38"/>
</dbReference>
<feature type="region of interest" description="Disordered" evidence="2">
    <location>
        <begin position="816"/>
        <end position="855"/>
    </location>
</feature>
<feature type="coiled-coil region" evidence="1">
    <location>
        <begin position="3506"/>
        <end position="3564"/>
    </location>
</feature>
<dbReference type="SUPFAM" id="SSF53335">
    <property type="entry name" value="S-adenosyl-L-methionine-dependent methyltransferases"/>
    <property type="match status" value="1"/>
</dbReference>
<organism evidence="5 6">
    <name type="scientific">Alistipes finegoldii (strain DSM 17242 / JCM 16770 / CCUG 46020 / CIP 107999 / KCTC 15236 / AHN 2437)</name>
    <dbReference type="NCBI Taxonomy" id="679935"/>
    <lineage>
        <taxon>Bacteria</taxon>
        <taxon>Pseudomonadati</taxon>
        <taxon>Bacteroidota</taxon>
        <taxon>Bacteroidia</taxon>
        <taxon>Bacteroidales</taxon>
        <taxon>Rikenellaceae</taxon>
        <taxon>Alistipes</taxon>
    </lineage>
</organism>
<dbReference type="eggNOG" id="COG0827">
    <property type="taxonomic scope" value="Bacteria"/>
</dbReference>
<dbReference type="PRINTS" id="PR00507">
    <property type="entry name" value="N12N6MTFRASE"/>
</dbReference>
<feature type="region of interest" description="Disordered" evidence="2">
    <location>
        <begin position="1360"/>
        <end position="1379"/>
    </location>
</feature>
<feature type="compositionally biased region" description="Polar residues" evidence="2">
    <location>
        <begin position="1363"/>
        <end position="1373"/>
    </location>
</feature>
<feature type="region of interest" description="Disordered" evidence="2">
    <location>
        <begin position="1050"/>
        <end position="1142"/>
    </location>
</feature>
<dbReference type="InterPro" id="IPR038718">
    <property type="entry name" value="SNF2-like_sf"/>
</dbReference>
<dbReference type="KEGG" id="afd:Alfi_2702"/>
<keyword evidence="5" id="KW-0489">Methyltransferase</keyword>
<feature type="coiled-coil region" evidence="1">
    <location>
        <begin position="2850"/>
        <end position="2884"/>
    </location>
</feature>
<dbReference type="SUPFAM" id="SSF52540">
    <property type="entry name" value="P-loop containing nucleoside triphosphate hydrolases"/>
    <property type="match status" value="2"/>
</dbReference>
<feature type="compositionally biased region" description="Basic and acidic residues" evidence="2">
    <location>
        <begin position="1884"/>
        <end position="1895"/>
    </location>
</feature>
<feature type="compositionally biased region" description="Basic and acidic residues" evidence="2">
    <location>
        <begin position="1088"/>
        <end position="1099"/>
    </location>
</feature>
<dbReference type="InterPro" id="IPR040823">
    <property type="entry name" value="LPD14"/>
</dbReference>
<dbReference type="PANTHER" id="PTHR41313">
    <property type="entry name" value="ADENINE-SPECIFIC METHYLTRANSFERASE"/>
    <property type="match status" value="1"/>
</dbReference>
<feature type="domain" description="Helicase ATP-binding" evidence="3">
    <location>
        <begin position="2713"/>
        <end position="2975"/>
    </location>
</feature>
<dbReference type="InterPro" id="IPR052933">
    <property type="entry name" value="DNA_Protect_Modify"/>
</dbReference>
<feature type="compositionally biased region" description="Polar residues" evidence="2">
    <location>
        <begin position="1055"/>
        <end position="1073"/>
    </location>
</feature>
<dbReference type="Gene3D" id="3.40.50.10810">
    <property type="entry name" value="Tandem AAA-ATPase domain"/>
    <property type="match status" value="2"/>
</dbReference>
<dbReference type="InterPro" id="IPR029063">
    <property type="entry name" value="SAM-dependent_MTases_sf"/>
</dbReference>
<evidence type="ECO:0000259" key="3">
    <source>
        <dbReference type="PROSITE" id="PS51192"/>
    </source>
</evidence>
<proteinExistence type="predicted"/>
<dbReference type="Pfam" id="PF18827">
    <property type="entry name" value="LPD14"/>
    <property type="match status" value="1"/>
</dbReference>
<feature type="region of interest" description="Disordered" evidence="2">
    <location>
        <begin position="1"/>
        <end position="38"/>
    </location>
</feature>
<dbReference type="SMART" id="SM00487">
    <property type="entry name" value="DEXDc"/>
    <property type="match status" value="1"/>
</dbReference>
<feature type="compositionally biased region" description="Basic and acidic residues" evidence="2">
    <location>
        <begin position="840"/>
        <end position="851"/>
    </location>
</feature>
<keyword evidence="5" id="KW-0808">Transferase</keyword>
<dbReference type="HOGENOM" id="CLU_223353_0_0_10"/>
<protein>
    <submittedName>
        <fullName evidence="5">DNA methylase</fullName>
    </submittedName>
</protein>
<reference evidence="6" key="1">
    <citation type="journal article" date="2013" name="Stand. Genomic Sci.">
        <title>Complete genome sequence of the bile-resistant pigment-producing anaerobe Alistipes finegoldii type strain (AHN2437(T)).</title>
        <authorList>
            <person name="Mavromatis K."/>
            <person name="Stackebrandt E."/>
            <person name="Munk C."/>
            <person name="Lapidus A."/>
            <person name="Nolan M."/>
            <person name="Lucas S."/>
            <person name="Hammon N."/>
            <person name="Deshpande S."/>
            <person name="Cheng J.F."/>
            <person name="Tapia R."/>
            <person name="Goodwin L.A."/>
            <person name="Pitluck S."/>
            <person name="Liolios K."/>
            <person name="Pagani I."/>
            <person name="Ivanova N."/>
            <person name="Mikhailova N."/>
            <person name="Huntemann M."/>
            <person name="Pati A."/>
            <person name="Chen A."/>
            <person name="Palaniappan K."/>
            <person name="Land M."/>
            <person name="Hauser L."/>
            <person name="Rohde M."/>
            <person name="Gronow S."/>
            <person name="Goker M."/>
            <person name="Detter J.C."/>
            <person name="Bristow J."/>
            <person name="Eisen J.A."/>
            <person name="Markowitz V."/>
            <person name="Hugenholtz P."/>
            <person name="Kyrpides N.C."/>
            <person name="Klenk H.P."/>
            <person name="Woyke T."/>
        </authorList>
    </citation>
    <scope>NUCLEOTIDE SEQUENCE</scope>
    <source>
        <strain evidence="6">DSM 17242 / JCM 16770 / AHN 2437 / CCUG 46020 / CIP 107999</strain>
    </source>
</reference>
<dbReference type="PROSITE" id="PS51194">
    <property type="entry name" value="HELICASE_CTER"/>
    <property type="match status" value="1"/>
</dbReference>
<dbReference type="PATRIC" id="fig|679935.3.peg.2619"/>
<dbReference type="eggNOG" id="COG0553">
    <property type="taxonomic scope" value="Bacteria"/>
</dbReference>
<name>I3YPP4_ALIFI</name>
<dbReference type="GO" id="GO:0032259">
    <property type="term" value="P:methylation"/>
    <property type="evidence" value="ECO:0007669"/>
    <property type="project" value="UniProtKB-KW"/>
</dbReference>
<dbReference type="InterPro" id="IPR027417">
    <property type="entry name" value="P-loop_NTPase"/>
</dbReference>
<dbReference type="EMBL" id="CP003274">
    <property type="protein sequence ID" value="AFL78962.1"/>
    <property type="molecule type" value="Genomic_DNA"/>
</dbReference>
<evidence type="ECO:0000256" key="1">
    <source>
        <dbReference type="SAM" id="Coils"/>
    </source>
</evidence>
<evidence type="ECO:0000256" key="2">
    <source>
        <dbReference type="SAM" id="MobiDB-lite"/>
    </source>
</evidence>
<dbReference type="InterPro" id="IPR001650">
    <property type="entry name" value="Helicase_C-like"/>
</dbReference>
<evidence type="ECO:0000313" key="5">
    <source>
        <dbReference type="EMBL" id="AFL78962.1"/>
    </source>
</evidence>
<dbReference type="PANTHER" id="PTHR41313:SF1">
    <property type="entry name" value="DNA METHYLASE ADENINE-SPECIFIC DOMAIN-CONTAINING PROTEIN"/>
    <property type="match status" value="1"/>
</dbReference>
<dbReference type="CDD" id="cd02440">
    <property type="entry name" value="AdoMet_MTases"/>
    <property type="match status" value="1"/>
</dbReference>
<evidence type="ECO:0000313" key="6">
    <source>
        <dbReference type="Proteomes" id="UP000006052"/>
    </source>
</evidence>
<evidence type="ECO:0000259" key="4">
    <source>
        <dbReference type="PROSITE" id="PS51194"/>
    </source>
</evidence>
<dbReference type="GO" id="GO:0008168">
    <property type="term" value="F:methyltransferase activity"/>
    <property type="evidence" value="ECO:0007669"/>
    <property type="project" value="UniProtKB-KW"/>
</dbReference>
<dbReference type="STRING" id="679935.Alfi_2702"/>
<dbReference type="InterPro" id="IPR014001">
    <property type="entry name" value="Helicase_ATP-bd"/>
</dbReference>
<accession>I3YPP4</accession>
<gene>
    <name evidence="5" type="ordered locus">Alfi_2702</name>
</gene>
<feature type="compositionally biased region" description="Low complexity" evidence="2">
    <location>
        <begin position="1871"/>
        <end position="1882"/>
    </location>
</feature>
<dbReference type="Pfam" id="PF00271">
    <property type="entry name" value="Helicase_C"/>
    <property type="match status" value="1"/>
</dbReference>
<feature type="compositionally biased region" description="Polar residues" evidence="2">
    <location>
        <begin position="1795"/>
        <end position="1808"/>
    </location>
</feature>
<dbReference type="Proteomes" id="UP000006052">
    <property type="component" value="Chromosome"/>
</dbReference>
<dbReference type="SMART" id="SM00490">
    <property type="entry name" value="HELICc"/>
    <property type="match status" value="1"/>
</dbReference>
<dbReference type="eggNOG" id="COG4646">
    <property type="taxonomic scope" value="Bacteria"/>
</dbReference>
<dbReference type="Gene3D" id="3.40.50.150">
    <property type="entry name" value="Vaccinia Virus protein VP39"/>
    <property type="match status" value="1"/>
</dbReference>
<feature type="compositionally biased region" description="Low complexity" evidence="2">
    <location>
        <begin position="1"/>
        <end position="14"/>
    </location>
</feature>
<dbReference type="Pfam" id="PF18857">
    <property type="entry name" value="LPD38"/>
    <property type="match status" value="1"/>
</dbReference>
<feature type="compositionally biased region" description="Basic and acidic residues" evidence="2">
    <location>
        <begin position="1906"/>
        <end position="1915"/>
    </location>
</feature>
<dbReference type="PROSITE" id="PS51192">
    <property type="entry name" value="HELICASE_ATP_BIND_1"/>
    <property type="match status" value="1"/>
</dbReference>
<feature type="compositionally biased region" description="Low complexity" evidence="2">
    <location>
        <begin position="826"/>
        <end position="838"/>
    </location>
</feature>
<dbReference type="Gene3D" id="3.40.50.300">
    <property type="entry name" value="P-loop containing nucleotide triphosphate hydrolases"/>
    <property type="match status" value="1"/>
</dbReference>
<dbReference type="RefSeq" id="WP_014776175.1">
    <property type="nucleotide sequence ID" value="NC_018011.1"/>
</dbReference>
<feature type="region of interest" description="Disordered" evidence="2">
    <location>
        <begin position="1778"/>
        <end position="1915"/>
    </location>
</feature>
<keyword evidence="1" id="KW-0175">Coiled coil</keyword>
<feature type="domain" description="Helicase C-terminal" evidence="4">
    <location>
        <begin position="3128"/>
        <end position="3305"/>
    </location>
</feature>